<protein>
    <submittedName>
        <fullName evidence="2">Uncharacterized protein</fullName>
    </submittedName>
</protein>
<sequence>MLRETRASTVASSSWARQAPRSYSMRAEIRPASVQEAAASQSALPLEVE</sequence>
<organism evidence="2 3">
    <name type="scientific">Dendrobium nobile</name>
    <name type="common">Orchid</name>
    <dbReference type="NCBI Taxonomy" id="94219"/>
    <lineage>
        <taxon>Eukaryota</taxon>
        <taxon>Viridiplantae</taxon>
        <taxon>Streptophyta</taxon>
        <taxon>Embryophyta</taxon>
        <taxon>Tracheophyta</taxon>
        <taxon>Spermatophyta</taxon>
        <taxon>Magnoliopsida</taxon>
        <taxon>Liliopsida</taxon>
        <taxon>Asparagales</taxon>
        <taxon>Orchidaceae</taxon>
        <taxon>Epidendroideae</taxon>
        <taxon>Malaxideae</taxon>
        <taxon>Dendrobiinae</taxon>
        <taxon>Dendrobium</taxon>
    </lineage>
</organism>
<evidence type="ECO:0000256" key="1">
    <source>
        <dbReference type="SAM" id="MobiDB-lite"/>
    </source>
</evidence>
<accession>A0A8T3AH15</accession>
<reference evidence="2" key="1">
    <citation type="journal article" date="2022" name="Front. Genet.">
        <title>Chromosome-Scale Assembly of the Dendrobium nobile Genome Provides Insights Into the Molecular Mechanism of the Biosynthesis of the Medicinal Active Ingredient of Dendrobium.</title>
        <authorList>
            <person name="Xu Q."/>
            <person name="Niu S.-C."/>
            <person name="Li K.-L."/>
            <person name="Zheng P.-J."/>
            <person name="Zhang X.-J."/>
            <person name="Jia Y."/>
            <person name="Liu Y."/>
            <person name="Niu Y.-X."/>
            <person name="Yu L.-H."/>
            <person name="Chen D.-F."/>
            <person name="Zhang G.-Q."/>
        </authorList>
    </citation>
    <scope>NUCLEOTIDE SEQUENCE</scope>
    <source>
        <tissue evidence="2">Leaf</tissue>
    </source>
</reference>
<keyword evidence="3" id="KW-1185">Reference proteome</keyword>
<proteinExistence type="predicted"/>
<gene>
    <name evidence="2" type="ORF">KFK09_022153</name>
</gene>
<feature type="compositionally biased region" description="Polar residues" evidence="1">
    <location>
        <begin position="7"/>
        <end position="16"/>
    </location>
</feature>
<feature type="region of interest" description="Disordered" evidence="1">
    <location>
        <begin position="1"/>
        <end position="22"/>
    </location>
</feature>
<dbReference type="Proteomes" id="UP000829196">
    <property type="component" value="Unassembled WGS sequence"/>
</dbReference>
<dbReference type="AlphaFoldDB" id="A0A8T3AH15"/>
<evidence type="ECO:0000313" key="3">
    <source>
        <dbReference type="Proteomes" id="UP000829196"/>
    </source>
</evidence>
<evidence type="ECO:0000313" key="2">
    <source>
        <dbReference type="EMBL" id="KAI0495846.1"/>
    </source>
</evidence>
<comment type="caution">
    <text evidence="2">The sequence shown here is derived from an EMBL/GenBank/DDBJ whole genome shotgun (WGS) entry which is preliminary data.</text>
</comment>
<name>A0A8T3AH15_DENNO</name>
<dbReference type="EMBL" id="JAGYWB010000016">
    <property type="protein sequence ID" value="KAI0495846.1"/>
    <property type="molecule type" value="Genomic_DNA"/>
</dbReference>